<dbReference type="GO" id="GO:0005737">
    <property type="term" value="C:cytoplasm"/>
    <property type="evidence" value="ECO:0007669"/>
    <property type="project" value="TreeGrafter"/>
</dbReference>
<dbReference type="InterPro" id="IPR001509">
    <property type="entry name" value="Epimerase_deHydtase"/>
</dbReference>
<sequence>MEFDTVVSAVGMDRSQYKSVHDVYVGGMQNVLNHLNENTGQLVYVSSTGVYGDFDGAWVDESSPTDPQRDGGKACLAAEELLKASRFADRTTILRMAGLYGNERIPTKSAVASKQWSKLSATGFLNLIHVDDAVQAICVVSDRRNFAETYLVADSNPTLRREYYQYLADQFELGPIPWSDARPDPNSRGSSSKRISNRKLLEQTGLVLKHPDFRSGLAGT</sequence>
<name>A0A5B9PCG9_9BACT</name>
<reference evidence="2 3" key="1">
    <citation type="submission" date="2019-08" db="EMBL/GenBank/DDBJ databases">
        <title>Deep-cultivation of Planctomycetes and their phenomic and genomic characterization uncovers novel biology.</title>
        <authorList>
            <person name="Wiegand S."/>
            <person name="Jogler M."/>
            <person name="Boedeker C."/>
            <person name="Pinto D."/>
            <person name="Vollmers J."/>
            <person name="Rivas-Marin E."/>
            <person name="Kohn T."/>
            <person name="Peeters S.H."/>
            <person name="Heuer A."/>
            <person name="Rast P."/>
            <person name="Oberbeckmann S."/>
            <person name="Bunk B."/>
            <person name="Jeske O."/>
            <person name="Meyerdierks A."/>
            <person name="Storesund J.E."/>
            <person name="Kallscheuer N."/>
            <person name="Luecker S."/>
            <person name="Lage O.M."/>
            <person name="Pohl T."/>
            <person name="Merkel B.J."/>
            <person name="Hornburger P."/>
            <person name="Mueller R.-W."/>
            <person name="Bruemmer F."/>
            <person name="Labrenz M."/>
            <person name="Spormann A.M."/>
            <person name="Op den Camp H."/>
            <person name="Overmann J."/>
            <person name="Amann R."/>
            <person name="Jetten M.S.M."/>
            <person name="Mascher T."/>
            <person name="Medema M.H."/>
            <person name="Devos D.P."/>
            <person name="Kaster A.-K."/>
            <person name="Ovreas L."/>
            <person name="Rohde M."/>
            <person name="Galperin M.Y."/>
            <person name="Jogler C."/>
        </authorList>
    </citation>
    <scope>NUCLEOTIDE SEQUENCE [LARGE SCALE GENOMIC DNA]</scope>
    <source>
        <strain evidence="2 3">FC18</strain>
    </source>
</reference>
<dbReference type="Gene3D" id="3.40.50.720">
    <property type="entry name" value="NAD(P)-binding Rossmann-like Domain"/>
    <property type="match status" value="1"/>
</dbReference>
<feature type="domain" description="NAD-dependent epimerase/dehydratase" evidence="1">
    <location>
        <begin position="11"/>
        <end position="143"/>
    </location>
</feature>
<dbReference type="AlphaFoldDB" id="A0A5B9PCG9"/>
<gene>
    <name evidence="2" type="ORF">MFFC18_38490</name>
</gene>
<evidence type="ECO:0000313" key="3">
    <source>
        <dbReference type="Proteomes" id="UP000322214"/>
    </source>
</evidence>
<protein>
    <submittedName>
        <fullName evidence="2">NAD dependent epimerase/dehydratase family protein</fullName>
    </submittedName>
</protein>
<dbReference type="InterPro" id="IPR036291">
    <property type="entry name" value="NAD(P)-bd_dom_sf"/>
</dbReference>
<dbReference type="KEGG" id="mff:MFFC18_38490"/>
<dbReference type="Proteomes" id="UP000322214">
    <property type="component" value="Chromosome"/>
</dbReference>
<dbReference type="GO" id="GO:0004029">
    <property type="term" value="F:aldehyde dehydrogenase (NAD+) activity"/>
    <property type="evidence" value="ECO:0007669"/>
    <property type="project" value="TreeGrafter"/>
</dbReference>
<dbReference type="PANTHER" id="PTHR48079:SF6">
    <property type="entry name" value="NAD(P)-BINDING DOMAIN-CONTAINING PROTEIN-RELATED"/>
    <property type="match status" value="1"/>
</dbReference>
<accession>A0A5B9PCG9</accession>
<proteinExistence type="predicted"/>
<evidence type="ECO:0000259" key="1">
    <source>
        <dbReference type="Pfam" id="PF01370"/>
    </source>
</evidence>
<dbReference type="PANTHER" id="PTHR48079">
    <property type="entry name" value="PROTEIN YEEZ"/>
    <property type="match status" value="1"/>
</dbReference>
<keyword evidence="3" id="KW-1185">Reference proteome</keyword>
<dbReference type="InterPro" id="IPR051783">
    <property type="entry name" value="NAD(P)-dependent_oxidoreduct"/>
</dbReference>
<dbReference type="SUPFAM" id="SSF51735">
    <property type="entry name" value="NAD(P)-binding Rossmann-fold domains"/>
    <property type="match status" value="1"/>
</dbReference>
<organism evidence="2 3">
    <name type="scientific">Mariniblastus fucicola</name>
    <dbReference type="NCBI Taxonomy" id="980251"/>
    <lineage>
        <taxon>Bacteria</taxon>
        <taxon>Pseudomonadati</taxon>
        <taxon>Planctomycetota</taxon>
        <taxon>Planctomycetia</taxon>
        <taxon>Pirellulales</taxon>
        <taxon>Pirellulaceae</taxon>
        <taxon>Mariniblastus</taxon>
    </lineage>
</organism>
<dbReference type="STRING" id="980251.GCA_001642875_04252"/>
<dbReference type="Pfam" id="PF01370">
    <property type="entry name" value="Epimerase"/>
    <property type="match status" value="1"/>
</dbReference>
<evidence type="ECO:0000313" key="2">
    <source>
        <dbReference type="EMBL" id="QEG23944.1"/>
    </source>
</evidence>
<dbReference type="EMBL" id="CP042912">
    <property type="protein sequence ID" value="QEG23944.1"/>
    <property type="molecule type" value="Genomic_DNA"/>
</dbReference>